<sequence>MESPFRYDRTIKEPYVLQGWEWKGAFLSVPNFQEAELDEARWVSNQGKMVDFSFKNVWMDKNGDGQKVEWESRVRYTQCVPKHAFFLWMAVQEKLFTHDKLLKWNPTTVFKCSLCEENNDSHEHLFFKCRYSVELWKRRMQEFLRTLKEL</sequence>
<accession>A0A2U1M7T7</accession>
<reference evidence="2 3" key="1">
    <citation type="journal article" date="2018" name="Mol. Plant">
        <title>The genome of Artemisia annua provides insight into the evolution of Asteraceae family and artemisinin biosynthesis.</title>
        <authorList>
            <person name="Shen Q."/>
            <person name="Zhang L."/>
            <person name="Liao Z."/>
            <person name="Wang S."/>
            <person name="Yan T."/>
            <person name="Shi P."/>
            <person name="Liu M."/>
            <person name="Fu X."/>
            <person name="Pan Q."/>
            <person name="Wang Y."/>
            <person name="Lv Z."/>
            <person name="Lu X."/>
            <person name="Zhang F."/>
            <person name="Jiang W."/>
            <person name="Ma Y."/>
            <person name="Chen M."/>
            <person name="Hao X."/>
            <person name="Li L."/>
            <person name="Tang Y."/>
            <person name="Lv G."/>
            <person name="Zhou Y."/>
            <person name="Sun X."/>
            <person name="Brodelius P.E."/>
            <person name="Rose J.K.C."/>
            <person name="Tang K."/>
        </authorList>
    </citation>
    <scope>NUCLEOTIDE SEQUENCE [LARGE SCALE GENOMIC DNA]</scope>
    <source>
        <strain evidence="3">cv. Huhao1</strain>
        <tissue evidence="2">Leaf</tissue>
    </source>
</reference>
<gene>
    <name evidence="2" type="ORF">CTI12_AA409880</name>
</gene>
<dbReference type="InterPro" id="IPR026960">
    <property type="entry name" value="RVT-Znf"/>
</dbReference>
<dbReference type="EMBL" id="PKPP01006201">
    <property type="protein sequence ID" value="PWA57322.1"/>
    <property type="molecule type" value="Genomic_DNA"/>
</dbReference>
<keyword evidence="2" id="KW-0695">RNA-directed DNA polymerase</keyword>
<feature type="domain" description="Reverse transcriptase zinc-binding" evidence="1">
    <location>
        <begin position="52"/>
        <end position="136"/>
    </location>
</feature>
<dbReference type="Proteomes" id="UP000245207">
    <property type="component" value="Unassembled WGS sequence"/>
</dbReference>
<dbReference type="AlphaFoldDB" id="A0A2U1M7T7"/>
<keyword evidence="2" id="KW-0548">Nucleotidyltransferase</keyword>
<keyword evidence="2" id="KW-0808">Transferase</keyword>
<evidence type="ECO:0000313" key="2">
    <source>
        <dbReference type="EMBL" id="PWA57322.1"/>
    </source>
</evidence>
<dbReference type="Pfam" id="PF13966">
    <property type="entry name" value="zf-RVT"/>
    <property type="match status" value="1"/>
</dbReference>
<dbReference type="GO" id="GO:0003964">
    <property type="term" value="F:RNA-directed DNA polymerase activity"/>
    <property type="evidence" value="ECO:0007669"/>
    <property type="project" value="UniProtKB-KW"/>
</dbReference>
<comment type="caution">
    <text evidence="2">The sequence shown here is derived from an EMBL/GenBank/DDBJ whole genome shotgun (WGS) entry which is preliminary data.</text>
</comment>
<evidence type="ECO:0000259" key="1">
    <source>
        <dbReference type="Pfam" id="PF13966"/>
    </source>
</evidence>
<organism evidence="2 3">
    <name type="scientific">Artemisia annua</name>
    <name type="common">Sweet wormwood</name>
    <dbReference type="NCBI Taxonomy" id="35608"/>
    <lineage>
        <taxon>Eukaryota</taxon>
        <taxon>Viridiplantae</taxon>
        <taxon>Streptophyta</taxon>
        <taxon>Embryophyta</taxon>
        <taxon>Tracheophyta</taxon>
        <taxon>Spermatophyta</taxon>
        <taxon>Magnoliopsida</taxon>
        <taxon>eudicotyledons</taxon>
        <taxon>Gunneridae</taxon>
        <taxon>Pentapetalae</taxon>
        <taxon>asterids</taxon>
        <taxon>campanulids</taxon>
        <taxon>Asterales</taxon>
        <taxon>Asteraceae</taxon>
        <taxon>Asteroideae</taxon>
        <taxon>Anthemideae</taxon>
        <taxon>Artemisiinae</taxon>
        <taxon>Artemisia</taxon>
    </lineage>
</organism>
<keyword evidence="3" id="KW-1185">Reference proteome</keyword>
<protein>
    <submittedName>
        <fullName evidence="2">RNA-directed DNA polymerase, eukaryota, Reverse transcriptase zinc-binding domain protein</fullName>
    </submittedName>
</protein>
<proteinExistence type="predicted"/>
<dbReference type="OrthoDB" id="1937542at2759"/>
<name>A0A2U1M7T7_ARTAN</name>
<evidence type="ECO:0000313" key="3">
    <source>
        <dbReference type="Proteomes" id="UP000245207"/>
    </source>
</evidence>